<gene>
    <name evidence="1" type="ORF">INP52_07050</name>
</gene>
<protein>
    <recommendedName>
        <fullName evidence="3">DUF559 domain-containing protein</fullName>
    </recommendedName>
</protein>
<dbReference type="Proteomes" id="UP000593735">
    <property type="component" value="Chromosome"/>
</dbReference>
<evidence type="ECO:0008006" key="3">
    <source>
        <dbReference type="Google" id="ProtNLM"/>
    </source>
</evidence>
<evidence type="ECO:0000313" key="1">
    <source>
        <dbReference type="EMBL" id="QOY60171.1"/>
    </source>
</evidence>
<reference evidence="1 2" key="1">
    <citation type="submission" date="2020-10" db="EMBL/GenBank/DDBJ databases">
        <title>Olsenella immobilis sp.nov., isolated from the mud in a fermentation cellar used for the production of Chinese strong-flavoured liquor.</title>
        <authorList>
            <person name="Lu L."/>
        </authorList>
    </citation>
    <scope>NUCLEOTIDE SEQUENCE [LARGE SCALE GENOMIC DNA]</scope>
    <source>
        <strain evidence="1 2">LZLJ-2</strain>
    </source>
</reference>
<dbReference type="EMBL" id="CP063767">
    <property type="protein sequence ID" value="QOY60171.1"/>
    <property type="molecule type" value="Genomic_DNA"/>
</dbReference>
<dbReference type="KEGG" id="tio:INP52_07050"/>
<accession>A0A7S7M7F5</accession>
<proteinExistence type="predicted"/>
<keyword evidence="2" id="KW-1185">Reference proteome</keyword>
<dbReference type="RefSeq" id="WP_194370338.1">
    <property type="nucleotide sequence ID" value="NZ_CP063767.1"/>
</dbReference>
<name>A0A7S7M7F5_9ACTN</name>
<organism evidence="1 2">
    <name type="scientific">Thermophilibacter immobilis</name>
    <dbReference type="NCBI Taxonomy" id="2779519"/>
    <lineage>
        <taxon>Bacteria</taxon>
        <taxon>Bacillati</taxon>
        <taxon>Actinomycetota</taxon>
        <taxon>Coriobacteriia</taxon>
        <taxon>Coriobacteriales</taxon>
        <taxon>Atopobiaceae</taxon>
        <taxon>Thermophilibacter</taxon>
    </lineage>
</organism>
<evidence type="ECO:0000313" key="2">
    <source>
        <dbReference type="Proteomes" id="UP000593735"/>
    </source>
</evidence>
<dbReference type="AlphaFoldDB" id="A0A7S7M7F5"/>
<sequence length="304" mass="33870">MPSPEELERARACCPQLAALDGPVDVLVSERAGRHVSRSVRPHLLTGSLPAGALVQLAPGVRSASPLLLCAQMSEGLTHLELVMLLDELCGLYAIDPSVEKGLVQRARPLVTPEKVGVFLDLLGPARGTRPVRRALADICEQAASPMEARLFLRATRGFSQGGYRLGEVVLNSPLELECISAEVRQLRTRKPDLLLLGSRSEPGVRMPFRGIALDYKGRWHDDEDHADEDDLRRNELEAHGYKDYTIRKAQYDDLDFMDGLFSIIRDDLGLAVRRLSRERARLECSARAALWNELERIDTTFVR</sequence>